<dbReference type="GO" id="GO:0016042">
    <property type="term" value="P:lipid catabolic process"/>
    <property type="evidence" value="ECO:0007669"/>
    <property type="project" value="InterPro"/>
</dbReference>
<evidence type="ECO:0000313" key="2">
    <source>
        <dbReference type="Proteomes" id="UP000594586"/>
    </source>
</evidence>
<sequence>MKGLFGRAGRVRSLGIAGAVSSIVLTVALPLGASAGAEESSLKGSSVGSSVVTRPVVQPGDIDTFYDTSNVTPTRVGEILRTQQAPYSGIFGDSTWAVPKSVQKIMYTTQNTAGVLTPVTGYVLEPTVPWRGDGPRPTLVIVRGTVGQGDHCAPSRNWPLDGQPDPVYSGRFVNLEGLYDMMFANQGVRVVVTDLIGMGTPGMHTYMNRDDQAHAMLDAARAARGLVEARGETFGAVALYGHSQGGGASSAAAEAQPAYAPDIDLVAAYASAPPADLDAVQRNIDGSDLVGAIGFTINGLLARFPNLEPIIAASVTDEGSRVLENVAQMCTDDIMNEYGGTTTRQWITGGRSLTELAQEHPEAKAAMDAQLIGTGKPNVPVMIVSGRFDRNVAYGQAKHLAQNWCAKGVPVLYRDDFLPEIGTLGEYNHVAQSVSGATFGMPFIVDAFHGRTPQETAVCTNWNGNAGSSEADASSAMSSLPMSSGLVMPGSSQGGSSGREGSFVL</sequence>
<dbReference type="PANTHER" id="PTHR34853">
    <property type="match status" value="1"/>
</dbReference>
<dbReference type="Proteomes" id="UP000594586">
    <property type="component" value="Chromosome"/>
</dbReference>
<dbReference type="AlphaFoldDB" id="A0A7T0KNC1"/>
<dbReference type="PIRSF" id="PIRSF029171">
    <property type="entry name" value="Esterase_LipA"/>
    <property type="match status" value="1"/>
</dbReference>
<keyword evidence="2" id="KW-1185">Reference proteome</keyword>
<dbReference type="SUPFAM" id="SSF53474">
    <property type="entry name" value="alpha/beta-Hydrolases"/>
    <property type="match status" value="1"/>
</dbReference>
<dbReference type="RefSeq" id="WP_165003506.1">
    <property type="nucleotide sequence ID" value="NZ_CP064955.1"/>
</dbReference>
<dbReference type="KEGG" id="cqn:G7Y29_01670"/>
<dbReference type="Pfam" id="PF03583">
    <property type="entry name" value="LIP"/>
    <property type="match status" value="1"/>
</dbReference>
<dbReference type="InterPro" id="IPR005152">
    <property type="entry name" value="Lipase_secreted"/>
</dbReference>
<name>A0A7T0KNC1_9CORY</name>
<organism evidence="1 2">
    <name type="scientific">Corynebacterium qintianiae</name>
    <dbReference type="NCBI Taxonomy" id="2709392"/>
    <lineage>
        <taxon>Bacteria</taxon>
        <taxon>Bacillati</taxon>
        <taxon>Actinomycetota</taxon>
        <taxon>Actinomycetes</taxon>
        <taxon>Mycobacteriales</taxon>
        <taxon>Corynebacteriaceae</taxon>
        <taxon>Corynebacterium</taxon>
    </lineage>
</organism>
<dbReference type="PANTHER" id="PTHR34853:SF1">
    <property type="entry name" value="LIPASE 5"/>
    <property type="match status" value="1"/>
</dbReference>
<dbReference type="Gene3D" id="1.10.260.130">
    <property type="match status" value="1"/>
</dbReference>
<reference evidence="1 2" key="1">
    <citation type="submission" date="2020-11" db="EMBL/GenBank/DDBJ databases">
        <title>Corynebacterium sp. MC1420.</title>
        <authorList>
            <person name="Zhou J."/>
        </authorList>
    </citation>
    <scope>NUCLEOTIDE SEQUENCE [LARGE SCALE GENOMIC DNA]</scope>
    <source>
        <strain evidence="1 2">MC1420</strain>
    </source>
</reference>
<gene>
    <name evidence="1" type="ORF">G7Y29_01670</name>
</gene>
<proteinExistence type="predicted"/>
<keyword evidence="1" id="KW-0378">Hydrolase</keyword>
<evidence type="ECO:0000313" key="1">
    <source>
        <dbReference type="EMBL" id="QPK83546.1"/>
    </source>
</evidence>
<accession>A0A7T0KNC1</accession>
<dbReference type="Gene3D" id="3.40.50.1820">
    <property type="entry name" value="alpha/beta hydrolase"/>
    <property type="match status" value="1"/>
</dbReference>
<dbReference type="EMBL" id="CP064955">
    <property type="protein sequence ID" value="QPK83546.1"/>
    <property type="molecule type" value="Genomic_DNA"/>
</dbReference>
<protein>
    <submittedName>
        <fullName evidence="1">Alpha/beta hydrolase</fullName>
    </submittedName>
</protein>
<dbReference type="InterPro" id="IPR029058">
    <property type="entry name" value="AB_hydrolase_fold"/>
</dbReference>
<dbReference type="GO" id="GO:0004806">
    <property type="term" value="F:triacylglycerol lipase activity"/>
    <property type="evidence" value="ECO:0007669"/>
    <property type="project" value="InterPro"/>
</dbReference>